<dbReference type="Pfam" id="PF08449">
    <property type="entry name" value="UAA"/>
    <property type="match status" value="1"/>
</dbReference>
<name>C1N7R7_MICPC</name>
<dbReference type="InterPro" id="IPR013657">
    <property type="entry name" value="SCL35B1-4/HUT1"/>
</dbReference>
<feature type="transmembrane region" description="Helical" evidence="7">
    <location>
        <begin position="32"/>
        <end position="52"/>
    </location>
</feature>
<dbReference type="EMBL" id="GG663750">
    <property type="protein sequence ID" value="EEH51761.1"/>
    <property type="molecule type" value="Genomic_DNA"/>
</dbReference>
<dbReference type="GO" id="GO:0005789">
    <property type="term" value="C:endoplasmic reticulum membrane"/>
    <property type="evidence" value="ECO:0007669"/>
    <property type="project" value="TreeGrafter"/>
</dbReference>
<evidence type="ECO:0000256" key="1">
    <source>
        <dbReference type="ARBA" id="ARBA00004141"/>
    </source>
</evidence>
<evidence type="ECO:0000256" key="4">
    <source>
        <dbReference type="ARBA" id="ARBA00022692"/>
    </source>
</evidence>
<feature type="transmembrane region" description="Helical" evidence="7">
    <location>
        <begin position="89"/>
        <end position="105"/>
    </location>
</feature>
<keyword evidence="4 7" id="KW-0812">Transmembrane</keyword>
<keyword evidence="3" id="KW-0813">Transport</keyword>
<evidence type="ECO:0000256" key="7">
    <source>
        <dbReference type="SAM" id="Phobius"/>
    </source>
</evidence>
<comment type="subcellular location">
    <subcellularLocation>
        <location evidence="1">Membrane</location>
        <topology evidence="1">Multi-pass membrane protein</topology>
    </subcellularLocation>
</comment>
<feature type="non-terminal residue" evidence="8">
    <location>
        <position position="137"/>
    </location>
</feature>
<comment type="similarity">
    <text evidence="2">Belongs to the nucleotide-sugar transporter family. UDP-galactose:UMP antiporter (TC 2.A.7.11) subfamily.</text>
</comment>
<evidence type="ECO:0000256" key="2">
    <source>
        <dbReference type="ARBA" id="ARBA00008349"/>
    </source>
</evidence>
<dbReference type="PANTHER" id="PTHR10778:SF8">
    <property type="entry name" value="ADENOSINE 3'-PHOSPHO 5'-PHOSPHOSULFATE TRANSPORTER 2"/>
    <property type="match status" value="1"/>
</dbReference>
<protein>
    <submittedName>
        <fullName evidence="8">Drug/Metabolite transporter superfamily</fullName>
    </submittedName>
</protein>
<dbReference type="OrthoDB" id="498421at2759"/>
<reference evidence="8 9" key="1">
    <citation type="journal article" date="2009" name="Science">
        <title>Green evolution and dynamic adaptations revealed by genomes of the marine picoeukaryotes Micromonas.</title>
        <authorList>
            <person name="Worden A.Z."/>
            <person name="Lee J.H."/>
            <person name="Mock T."/>
            <person name="Rouze P."/>
            <person name="Simmons M.P."/>
            <person name="Aerts A.L."/>
            <person name="Allen A.E."/>
            <person name="Cuvelier M.L."/>
            <person name="Derelle E."/>
            <person name="Everett M.V."/>
            <person name="Foulon E."/>
            <person name="Grimwood J."/>
            <person name="Gundlach H."/>
            <person name="Henrissat B."/>
            <person name="Napoli C."/>
            <person name="McDonald S.M."/>
            <person name="Parker M.S."/>
            <person name="Rombauts S."/>
            <person name="Salamov A."/>
            <person name="Von Dassow P."/>
            <person name="Badger J.H."/>
            <person name="Coutinho P.M."/>
            <person name="Demir E."/>
            <person name="Dubchak I."/>
            <person name="Gentemann C."/>
            <person name="Eikrem W."/>
            <person name="Gready J.E."/>
            <person name="John U."/>
            <person name="Lanier W."/>
            <person name="Lindquist E.A."/>
            <person name="Lucas S."/>
            <person name="Mayer K.F."/>
            <person name="Moreau H."/>
            <person name="Not F."/>
            <person name="Otillar R."/>
            <person name="Panaud O."/>
            <person name="Pangilinan J."/>
            <person name="Paulsen I."/>
            <person name="Piegu B."/>
            <person name="Poliakov A."/>
            <person name="Robbens S."/>
            <person name="Schmutz J."/>
            <person name="Toulza E."/>
            <person name="Wyss T."/>
            <person name="Zelensky A."/>
            <person name="Zhou K."/>
            <person name="Armbrust E.V."/>
            <person name="Bhattacharya D."/>
            <person name="Goodenough U.W."/>
            <person name="Van de Peer Y."/>
            <person name="Grigoriev I.V."/>
        </authorList>
    </citation>
    <scope>NUCLEOTIDE SEQUENCE [LARGE SCALE GENOMIC DNA]</scope>
    <source>
        <strain evidence="8 9">CCMP1545</strain>
    </source>
</reference>
<feature type="transmembrane region" description="Helical" evidence="7">
    <location>
        <begin position="117"/>
        <end position="134"/>
    </location>
</feature>
<evidence type="ECO:0000313" key="8">
    <source>
        <dbReference type="EMBL" id="EEH51761.1"/>
    </source>
</evidence>
<dbReference type="GO" id="GO:0000139">
    <property type="term" value="C:Golgi membrane"/>
    <property type="evidence" value="ECO:0007669"/>
    <property type="project" value="TreeGrafter"/>
</dbReference>
<dbReference type="GeneID" id="9689397"/>
<sequence>GGMVTLFTTLVYCAAAAIERKKSNDAVRKGSWRNYLILAAITTGSMWITNAAMQYLNYTTRIVAKSSKVIPTMILGTFMQGRTYGRDEYGCAILLVCGIALFTMGDVDAAPSFDPTGVVMIFVALFLDSAAGNFEER</sequence>
<feature type="non-terminal residue" evidence="8">
    <location>
        <position position="1"/>
    </location>
</feature>
<proteinExistence type="inferred from homology"/>
<dbReference type="KEGG" id="mpp:MICPUCDRAFT_23147"/>
<evidence type="ECO:0000256" key="3">
    <source>
        <dbReference type="ARBA" id="ARBA00022448"/>
    </source>
</evidence>
<dbReference type="eggNOG" id="KOG1582">
    <property type="taxonomic scope" value="Eukaryota"/>
</dbReference>
<dbReference type="RefSeq" id="XP_003064139.1">
    <property type="nucleotide sequence ID" value="XM_003064093.1"/>
</dbReference>
<dbReference type="GO" id="GO:0046964">
    <property type="term" value="F:3'-phosphoadenosine 5'-phosphosulfate transmembrane transporter activity"/>
    <property type="evidence" value="ECO:0007669"/>
    <property type="project" value="TreeGrafter"/>
</dbReference>
<evidence type="ECO:0000256" key="6">
    <source>
        <dbReference type="ARBA" id="ARBA00023136"/>
    </source>
</evidence>
<dbReference type="Proteomes" id="UP000001876">
    <property type="component" value="Unassembled WGS sequence"/>
</dbReference>
<dbReference type="SUPFAM" id="SSF103481">
    <property type="entry name" value="Multidrug resistance efflux transporter EmrE"/>
    <property type="match status" value="1"/>
</dbReference>
<dbReference type="InterPro" id="IPR037185">
    <property type="entry name" value="EmrE-like"/>
</dbReference>
<keyword evidence="5 7" id="KW-1133">Transmembrane helix</keyword>
<dbReference type="AlphaFoldDB" id="C1N7R7"/>
<keyword evidence="9" id="KW-1185">Reference proteome</keyword>
<dbReference type="PANTHER" id="PTHR10778">
    <property type="entry name" value="SOLUTE CARRIER FAMILY 35 MEMBER B"/>
    <property type="match status" value="1"/>
</dbReference>
<evidence type="ECO:0000256" key="5">
    <source>
        <dbReference type="ARBA" id="ARBA00022989"/>
    </source>
</evidence>
<evidence type="ECO:0000313" key="9">
    <source>
        <dbReference type="Proteomes" id="UP000001876"/>
    </source>
</evidence>
<organism evidence="9">
    <name type="scientific">Micromonas pusilla (strain CCMP1545)</name>
    <name type="common">Picoplanktonic green alga</name>
    <dbReference type="NCBI Taxonomy" id="564608"/>
    <lineage>
        <taxon>Eukaryota</taxon>
        <taxon>Viridiplantae</taxon>
        <taxon>Chlorophyta</taxon>
        <taxon>Mamiellophyceae</taxon>
        <taxon>Mamiellales</taxon>
        <taxon>Mamiellaceae</taxon>
        <taxon>Micromonas</taxon>
    </lineage>
</organism>
<accession>C1N7R7</accession>
<keyword evidence="6 7" id="KW-0472">Membrane</keyword>
<gene>
    <name evidence="8" type="ORF">MICPUCDRAFT_23147</name>
</gene>